<dbReference type="InterPro" id="IPR018016">
    <property type="entry name" value="Nucleoside_phosphorylase_CS"/>
</dbReference>
<reference evidence="8" key="1">
    <citation type="submission" date="2020-10" db="EMBL/GenBank/DDBJ databases">
        <authorList>
            <person name="Gilroy R."/>
        </authorList>
    </citation>
    <scope>NUCLEOTIDE SEQUENCE</scope>
    <source>
        <strain evidence="8">7293</strain>
    </source>
</reference>
<dbReference type="EC" id="2.4.2.3" evidence="2"/>
<dbReference type="SUPFAM" id="SSF53167">
    <property type="entry name" value="Purine and uridine phosphorylases"/>
    <property type="match status" value="1"/>
</dbReference>
<evidence type="ECO:0000256" key="5">
    <source>
        <dbReference type="ARBA" id="ARBA00022679"/>
    </source>
</evidence>
<dbReference type="AlphaFoldDB" id="A0A9D9DXE5"/>
<evidence type="ECO:0000259" key="7">
    <source>
        <dbReference type="Pfam" id="PF01048"/>
    </source>
</evidence>
<name>A0A9D9DXE5_9SPIO</name>
<evidence type="ECO:0000256" key="1">
    <source>
        <dbReference type="ARBA" id="ARBA00010456"/>
    </source>
</evidence>
<evidence type="ECO:0000256" key="4">
    <source>
        <dbReference type="ARBA" id="ARBA00022676"/>
    </source>
</evidence>
<gene>
    <name evidence="8" type="ORF">IAA97_00250</name>
</gene>
<dbReference type="EMBL" id="JADIMT010000003">
    <property type="protein sequence ID" value="MBO8435401.1"/>
    <property type="molecule type" value="Genomic_DNA"/>
</dbReference>
<evidence type="ECO:0000256" key="2">
    <source>
        <dbReference type="ARBA" id="ARBA00011888"/>
    </source>
</evidence>
<comment type="caution">
    <text evidence="8">The sequence shown here is derived from an EMBL/GenBank/DDBJ whole genome shotgun (WGS) entry which is preliminary data.</text>
</comment>
<comment type="similarity">
    <text evidence="1">Belongs to the PNP/UDP phosphorylase family.</text>
</comment>
<dbReference type="Pfam" id="PF01048">
    <property type="entry name" value="PNP_UDP_1"/>
    <property type="match status" value="1"/>
</dbReference>
<organism evidence="8 9">
    <name type="scientific">Candidatus Ornithospirochaeta stercoripullorum</name>
    <dbReference type="NCBI Taxonomy" id="2840899"/>
    <lineage>
        <taxon>Bacteria</taxon>
        <taxon>Pseudomonadati</taxon>
        <taxon>Spirochaetota</taxon>
        <taxon>Spirochaetia</taxon>
        <taxon>Spirochaetales</taxon>
        <taxon>Spirochaetaceae</taxon>
        <taxon>Spirochaetaceae incertae sedis</taxon>
        <taxon>Candidatus Ornithospirochaeta</taxon>
    </lineage>
</organism>
<proteinExistence type="inferred from homology"/>
<dbReference type="GO" id="GO:0004850">
    <property type="term" value="F:uridine phosphorylase activity"/>
    <property type="evidence" value="ECO:0007669"/>
    <property type="project" value="UniProtKB-EC"/>
</dbReference>
<reference evidence="8" key="2">
    <citation type="journal article" date="2021" name="PeerJ">
        <title>Extensive microbial diversity within the chicken gut microbiome revealed by metagenomics and culture.</title>
        <authorList>
            <person name="Gilroy R."/>
            <person name="Ravi A."/>
            <person name="Getino M."/>
            <person name="Pursley I."/>
            <person name="Horton D.L."/>
            <person name="Alikhan N.F."/>
            <person name="Baker D."/>
            <person name="Gharbi K."/>
            <person name="Hall N."/>
            <person name="Watson M."/>
            <person name="Adriaenssens E.M."/>
            <person name="Foster-Nyarko E."/>
            <person name="Jarju S."/>
            <person name="Secka A."/>
            <person name="Antonio M."/>
            <person name="Oren A."/>
            <person name="Chaudhuri R.R."/>
            <person name="La Ragione R."/>
            <person name="Hildebrand F."/>
            <person name="Pallen M.J."/>
        </authorList>
    </citation>
    <scope>NUCLEOTIDE SEQUENCE</scope>
    <source>
        <strain evidence="8">7293</strain>
    </source>
</reference>
<dbReference type="Gene3D" id="3.40.50.1580">
    <property type="entry name" value="Nucleoside phosphorylase domain"/>
    <property type="match status" value="1"/>
</dbReference>
<dbReference type="PANTHER" id="PTHR43691:SF11">
    <property type="entry name" value="FI09636P-RELATED"/>
    <property type="match status" value="1"/>
</dbReference>
<dbReference type="InterPro" id="IPR035994">
    <property type="entry name" value="Nucleoside_phosphorylase_sf"/>
</dbReference>
<dbReference type="Proteomes" id="UP000823615">
    <property type="component" value="Unassembled WGS sequence"/>
</dbReference>
<sequence length="261" mass="28551">MAKVKNMERMPHIQLDESIATRFAILPGDPKRAERIADYFTDTDDYGMNREYRSIAGSYKGTRILSISTGMGGPSTAIAVEELGKLGVEWIIRIGSSGALKSDIAIGDLVIVTGAIRNDGTSKGYIDSEYPAIADIDLVETLRRKARELKLRFFTGICRSHDTMYSDRNPELYAKWSATPALASDMETATLLTVASLRGIHAASVLNTVSAFKSDVPSSVGRYAAASRDAMDGEKDEIMLALETLHEIDGGMNDEEQYLQN</sequence>
<accession>A0A9D9DXE5</accession>
<dbReference type="InterPro" id="IPR000845">
    <property type="entry name" value="Nucleoside_phosphorylase_d"/>
</dbReference>
<evidence type="ECO:0000256" key="6">
    <source>
        <dbReference type="ARBA" id="ARBA00048447"/>
    </source>
</evidence>
<evidence type="ECO:0000313" key="9">
    <source>
        <dbReference type="Proteomes" id="UP000823615"/>
    </source>
</evidence>
<feature type="domain" description="Nucleoside phosphorylase" evidence="7">
    <location>
        <begin position="22"/>
        <end position="206"/>
    </location>
</feature>
<protein>
    <recommendedName>
        <fullName evidence="3">Uridine phosphorylase</fullName>
        <ecNumber evidence="2">2.4.2.3</ecNumber>
    </recommendedName>
</protein>
<evidence type="ECO:0000313" key="8">
    <source>
        <dbReference type="EMBL" id="MBO8435401.1"/>
    </source>
</evidence>
<dbReference type="PROSITE" id="PS01232">
    <property type="entry name" value="PNP_UDP_1"/>
    <property type="match status" value="1"/>
</dbReference>
<keyword evidence="4" id="KW-0328">Glycosyltransferase</keyword>
<dbReference type="CDD" id="cd17767">
    <property type="entry name" value="UP_EcUdp-like"/>
    <property type="match status" value="1"/>
</dbReference>
<dbReference type="PANTHER" id="PTHR43691">
    <property type="entry name" value="URIDINE PHOSPHORYLASE"/>
    <property type="match status" value="1"/>
</dbReference>
<evidence type="ECO:0000256" key="3">
    <source>
        <dbReference type="ARBA" id="ARBA00021980"/>
    </source>
</evidence>
<comment type="catalytic activity">
    <reaction evidence="6">
        <text>uridine + phosphate = alpha-D-ribose 1-phosphate + uracil</text>
        <dbReference type="Rhea" id="RHEA:24388"/>
        <dbReference type="ChEBI" id="CHEBI:16704"/>
        <dbReference type="ChEBI" id="CHEBI:17568"/>
        <dbReference type="ChEBI" id="CHEBI:43474"/>
        <dbReference type="ChEBI" id="CHEBI:57720"/>
        <dbReference type="EC" id="2.4.2.3"/>
    </reaction>
</comment>
<keyword evidence="5" id="KW-0808">Transferase</keyword>
<dbReference type="GO" id="GO:0009164">
    <property type="term" value="P:nucleoside catabolic process"/>
    <property type="evidence" value="ECO:0007669"/>
    <property type="project" value="UniProtKB-ARBA"/>
</dbReference>
<dbReference type="GO" id="GO:0005829">
    <property type="term" value="C:cytosol"/>
    <property type="evidence" value="ECO:0007669"/>
    <property type="project" value="TreeGrafter"/>
</dbReference>